<dbReference type="Proteomes" id="UP001446871">
    <property type="component" value="Unassembled WGS sequence"/>
</dbReference>
<accession>A0ABR1U4P4</accession>
<reference evidence="1 2" key="1">
    <citation type="submission" date="2023-01" db="EMBL/GenBank/DDBJ databases">
        <title>Analysis of 21 Apiospora genomes using comparative genomics revels a genus with tremendous synthesis potential of carbohydrate active enzymes and secondary metabolites.</title>
        <authorList>
            <person name="Sorensen T."/>
        </authorList>
    </citation>
    <scope>NUCLEOTIDE SEQUENCE [LARGE SCALE GENOMIC DNA]</scope>
    <source>
        <strain evidence="1 2">CBS 83171</strain>
    </source>
</reference>
<name>A0ABR1U4P4_9PEZI</name>
<evidence type="ECO:0000313" key="2">
    <source>
        <dbReference type="Proteomes" id="UP001446871"/>
    </source>
</evidence>
<proteinExistence type="predicted"/>
<dbReference type="EMBL" id="JAQQWM010000008">
    <property type="protein sequence ID" value="KAK8053860.1"/>
    <property type="molecule type" value="Genomic_DNA"/>
</dbReference>
<organism evidence="1 2">
    <name type="scientific">Apiospora saccharicola</name>
    <dbReference type="NCBI Taxonomy" id="335842"/>
    <lineage>
        <taxon>Eukaryota</taxon>
        <taxon>Fungi</taxon>
        <taxon>Dikarya</taxon>
        <taxon>Ascomycota</taxon>
        <taxon>Pezizomycotina</taxon>
        <taxon>Sordariomycetes</taxon>
        <taxon>Xylariomycetidae</taxon>
        <taxon>Amphisphaeriales</taxon>
        <taxon>Apiosporaceae</taxon>
        <taxon>Apiospora</taxon>
    </lineage>
</organism>
<evidence type="ECO:0000313" key="1">
    <source>
        <dbReference type="EMBL" id="KAK8053860.1"/>
    </source>
</evidence>
<sequence>MGREISKTLIGTRCIKIQCFLQSKWNLLLIGLLAKLGEYTNDCSLRKDYAMRMPPPSRDDACSKLHSAQKLVDR</sequence>
<protein>
    <submittedName>
        <fullName evidence="1">Uncharacterized protein</fullName>
    </submittedName>
</protein>
<keyword evidence="2" id="KW-1185">Reference proteome</keyword>
<gene>
    <name evidence="1" type="ORF">PG996_013161</name>
</gene>
<comment type="caution">
    <text evidence="1">The sequence shown here is derived from an EMBL/GenBank/DDBJ whole genome shotgun (WGS) entry which is preliminary data.</text>
</comment>